<sequence length="242" mass="26283">MMADGDEDSRDQALQFATEALGVFPVAAQEHVFYGVAAQAVLLALARSLRGETASGLSAMGCELTILFAALTAGKSRRDGGWVTPADEEAITKYHGPSARLAGWDAMAEEWEAMKERYRVNSSALNNLMKLTGLETMKRTFLGIVKQAHEFSRLPAASRTPLSHNFVFVGNPGTGKTTVARLLGRCLYETGVRRSTAFVEMTAREALSEGCWAFVQKRRLSKPRGEFCSSTRPTPSSPSSRG</sequence>
<protein>
    <recommendedName>
        <fullName evidence="4">ATPase AAA-type core domain-containing protein</fullName>
    </recommendedName>
</protein>
<evidence type="ECO:0000256" key="2">
    <source>
        <dbReference type="ARBA" id="ARBA00022840"/>
    </source>
</evidence>
<reference evidence="3" key="1">
    <citation type="submission" date="2014-11" db="EMBL/GenBank/DDBJ databases">
        <authorList>
            <person name="Otto D Thomas"/>
            <person name="Naeem Raeece"/>
        </authorList>
    </citation>
    <scope>NUCLEOTIDE SEQUENCE</scope>
</reference>
<dbReference type="EMBL" id="CDMZ01004872">
    <property type="protein sequence ID" value="CEM51183.1"/>
    <property type="molecule type" value="Genomic_DNA"/>
</dbReference>
<evidence type="ECO:0000256" key="1">
    <source>
        <dbReference type="ARBA" id="ARBA00022741"/>
    </source>
</evidence>
<gene>
    <name evidence="3" type="ORF">Cvel_10450</name>
</gene>
<proteinExistence type="predicted"/>
<dbReference type="GO" id="GO:0016887">
    <property type="term" value="F:ATP hydrolysis activity"/>
    <property type="evidence" value="ECO:0007669"/>
    <property type="project" value="TreeGrafter"/>
</dbReference>
<dbReference type="PRINTS" id="PR00819">
    <property type="entry name" value="CBXCFQXSUPER"/>
</dbReference>
<dbReference type="InterPro" id="IPR050773">
    <property type="entry name" value="CbxX/CfxQ_RuBisCO_ESX"/>
</dbReference>
<name>A0A0G4I2S0_9ALVE</name>
<evidence type="ECO:0008006" key="4">
    <source>
        <dbReference type="Google" id="ProtNLM"/>
    </source>
</evidence>
<organism evidence="3">
    <name type="scientific">Chromera velia CCMP2878</name>
    <dbReference type="NCBI Taxonomy" id="1169474"/>
    <lineage>
        <taxon>Eukaryota</taxon>
        <taxon>Sar</taxon>
        <taxon>Alveolata</taxon>
        <taxon>Colpodellida</taxon>
        <taxon>Chromeraceae</taxon>
        <taxon>Chromera</taxon>
    </lineage>
</organism>
<dbReference type="CDD" id="cd00009">
    <property type="entry name" value="AAA"/>
    <property type="match status" value="1"/>
</dbReference>
<dbReference type="VEuPathDB" id="CryptoDB:Cvel_10450"/>
<dbReference type="SUPFAM" id="SSF52540">
    <property type="entry name" value="P-loop containing nucleoside triphosphate hydrolases"/>
    <property type="match status" value="1"/>
</dbReference>
<dbReference type="PANTHER" id="PTHR43392:SF2">
    <property type="entry name" value="AAA-TYPE ATPASE FAMILY PROTEIN _ ANKYRIN REPEAT FAMILY PROTEIN"/>
    <property type="match status" value="1"/>
</dbReference>
<dbReference type="AlphaFoldDB" id="A0A0G4I2S0"/>
<dbReference type="PANTHER" id="PTHR43392">
    <property type="entry name" value="AAA-TYPE ATPASE FAMILY PROTEIN / ANKYRIN REPEAT FAMILY PROTEIN"/>
    <property type="match status" value="1"/>
</dbReference>
<keyword evidence="1" id="KW-0547">Nucleotide-binding</keyword>
<dbReference type="GO" id="GO:0005524">
    <property type="term" value="F:ATP binding"/>
    <property type="evidence" value="ECO:0007669"/>
    <property type="project" value="UniProtKB-KW"/>
</dbReference>
<keyword evidence="2" id="KW-0067">ATP-binding</keyword>
<dbReference type="Gene3D" id="3.40.50.300">
    <property type="entry name" value="P-loop containing nucleotide triphosphate hydrolases"/>
    <property type="match status" value="1"/>
</dbReference>
<evidence type="ECO:0000313" key="3">
    <source>
        <dbReference type="EMBL" id="CEM51183.1"/>
    </source>
</evidence>
<accession>A0A0G4I2S0</accession>
<dbReference type="InterPro" id="IPR000641">
    <property type="entry name" value="CbxX/CfxQ"/>
</dbReference>
<dbReference type="InterPro" id="IPR027417">
    <property type="entry name" value="P-loop_NTPase"/>
</dbReference>